<evidence type="ECO:0000313" key="2">
    <source>
        <dbReference type="EMBL" id="UMM39835.1"/>
    </source>
</evidence>
<name>A0AAE9FBF4_CAEBR</name>
<organism evidence="2 3">
    <name type="scientific">Caenorhabditis briggsae</name>
    <dbReference type="NCBI Taxonomy" id="6238"/>
    <lineage>
        <taxon>Eukaryota</taxon>
        <taxon>Metazoa</taxon>
        <taxon>Ecdysozoa</taxon>
        <taxon>Nematoda</taxon>
        <taxon>Chromadorea</taxon>
        <taxon>Rhabditida</taxon>
        <taxon>Rhabditina</taxon>
        <taxon>Rhabditomorpha</taxon>
        <taxon>Rhabditoidea</taxon>
        <taxon>Rhabditidae</taxon>
        <taxon>Peloderinae</taxon>
        <taxon>Caenorhabditis</taxon>
    </lineage>
</organism>
<dbReference type="Proteomes" id="UP000829354">
    <property type="component" value="Chromosome X"/>
</dbReference>
<dbReference type="PROSITE" id="PS50011">
    <property type="entry name" value="PROTEIN_KINASE_DOM"/>
    <property type="match status" value="1"/>
</dbReference>
<proteinExistence type="predicted"/>
<dbReference type="GO" id="GO:0005524">
    <property type="term" value="F:ATP binding"/>
    <property type="evidence" value="ECO:0007669"/>
    <property type="project" value="InterPro"/>
</dbReference>
<dbReference type="EMBL" id="CP092625">
    <property type="protein sequence ID" value="UMM39835.1"/>
    <property type="molecule type" value="Genomic_DNA"/>
</dbReference>
<dbReference type="InterPro" id="IPR000719">
    <property type="entry name" value="Prot_kinase_dom"/>
</dbReference>
<gene>
    <name evidence="2" type="ORF">L5515_016721</name>
</gene>
<dbReference type="AlphaFoldDB" id="A0AAE9FBF4"/>
<dbReference type="SUPFAM" id="SSF56112">
    <property type="entry name" value="Protein kinase-like (PK-like)"/>
    <property type="match status" value="1"/>
</dbReference>
<dbReference type="GO" id="GO:0004672">
    <property type="term" value="F:protein kinase activity"/>
    <property type="evidence" value="ECO:0007669"/>
    <property type="project" value="InterPro"/>
</dbReference>
<dbReference type="Pfam" id="PF00069">
    <property type="entry name" value="Pkinase"/>
    <property type="match status" value="1"/>
</dbReference>
<reference evidence="2 3" key="1">
    <citation type="submission" date="2022-04" db="EMBL/GenBank/DDBJ databases">
        <title>Chromosome-level reference genomes for two strains of Caenorhabditis briggsae: an improved platform for comparative genomics.</title>
        <authorList>
            <person name="Stevens L."/>
            <person name="Andersen E."/>
        </authorList>
    </citation>
    <scope>NUCLEOTIDE SEQUENCE [LARGE SCALE GENOMIC DNA]</scope>
    <source>
        <strain evidence="2">VX34</strain>
        <tissue evidence="2">Whole-organism</tissue>
    </source>
</reference>
<sequence>MNAANQLFGRFLLDRYIETGHFSAAGVHGRAFSVLDTIFDRNDLIMKSTTDPEVYRRELPVLYAMRGYQGFPMLYDHFTTPPEHGDVQYCFVTPYEGECIDDIAQRSGERFSHTNLMRIAFKLLWALETLHQQGFCHRDVHCGNVILRREFDGIVRLKIIDFGLSLPLNPPPMPELNLTSWHASLPVCRGEAYTRFDDFTSAIFLLLWFVPVNPFGDVRAEYLVKKEKFDENPHVWFNDEVEWIPNLYTSIQLQRTSGYSHTDLFNVMYKFDPNFDPTSPIAYRVVDNQLTIE</sequence>
<keyword evidence="3" id="KW-1185">Reference proteome</keyword>
<dbReference type="InterPro" id="IPR050235">
    <property type="entry name" value="CK1_Ser-Thr_kinase"/>
</dbReference>
<dbReference type="SMART" id="SM00220">
    <property type="entry name" value="S_TKc"/>
    <property type="match status" value="1"/>
</dbReference>
<accession>A0AAE9FBF4</accession>
<dbReference type="FunFam" id="1.10.510.10:FF:001791">
    <property type="entry name" value="Protein CBG02188"/>
    <property type="match status" value="1"/>
</dbReference>
<evidence type="ECO:0000313" key="3">
    <source>
        <dbReference type="Proteomes" id="UP000829354"/>
    </source>
</evidence>
<dbReference type="InterPro" id="IPR011009">
    <property type="entry name" value="Kinase-like_dom_sf"/>
</dbReference>
<dbReference type="PANTHER" id="PTHR11909">
    <property type="entry name" value="CASEIN KINASE-RELATED"/>
    <property type="match status" value="1"/>
</dbReference>
<dbReference type="Gene3D" id="1.10.510.10">
    <property type="entry name" value="Transferase(Phosphotransferase) domain 1"/>
    <property type="match status" value="1"/>
</dbReference>
<feature type="domain" description="Protein kinase" evidence="1">
    <location>
        <begin position="11"/>
        <end position="293"/>
    </location>
</feature>
<protein>
    <recommendedName>
        <fullName evidence="1">Protein kinase domain-containing protein</fullName>
    </recommendedName>
</protein>
<evidence type="ECO:0000259" key="1">
    <source>
        <dbReference type="PROSITE" id="PS50011"/>
    </source>
</evidence>